<accession>A0A5C6AKU7</accession>
<dbReference type="EMBL" id="SJPR01000001">
    <property type="protein sequence ID" value="TWU00077.1"/>
    <property type="molecule type" value="Genomic_DNA"/>
</dbReference>
<evidence type="ECO:0000256" key="1">
    <source>
        <dbReference type="SAM" id="SignalP"/>
    </source>
</evidence>
<feature type="signal peptide" evidence="1">
    <location>
        <begin position="1"/>
        <end position="30"/>
    </location>
</feature>
<organism evidence="2 3">
    <name type="scientific">Botrimarina colliarenosi</name>
    <dbReference type="NCBI Taxonomy" id="2528001"/>
    <lineage>
        <taxon>Bacteria</taxon>
        <taxon>Pseudomonadati</taxon>
        <taxon>Planctomycetota</taxon>
        <taxon>Planctomycetia</taxon>
        <taxon>Pirellulales</taxon>
        <taxon>Lacipirellulaceae</taxon>
        <taxon>Botrimarina</taxon>
    </lineage>
</organism>
<name>A0A5C6AKU7_9BACT</name>
<reference evidence="2 3" key="1">
    <citation type="submission" date="2019-02" db="EMBL/GenBank/DDBJ databases">
        <title>Deep-cultivation of Planctomycetes and their phenomic and genomic characterization uncovers novel biology.</title>
        <authorList>
            <person name="Wiegand S."/>
            <person name="Jogler M."/>
            <person name="Boedeker C."/>
            <person name="Pinto D."/>
            <person name="Vollmers J."/>
            <person name="Rivas-Marin E."/>
            <person name="Kohn T."/>
            <person name="Peeters S.H."/>
            <person name="Heuer A."/>
            <person name="Rast P."/>
            <person name="Oberbeckmann S."/>
            <person name="Bunk B."/>
            <person name="Jeske O."/>
            <person name="Meyerdierks A."/>
            <person name="Storesund J.E."/>
            <person name="Kallscheuer N."/>
            <person name="Luecker S."/>
            <person name="Lage O.M."/>
            <person name="Pohl T."/>
            <person name="Merkel B.J."/>
            <person name="Hornburger P."/>
            <person name="Mueller R.-W."/>
            <person name="Bruemmer F."/>
            <person name="Labrenz M."/>
            <person name="Spormann A.M."/>
            <person name="Op Den Camp H."/>
            <person name="Overmann J."/>
            <person name="Amann R."/>
            <person name="Jetten M.S.M."/>
            <person name="Mascher T."/>
            <person name="Medema M.H."/>
            <person name="Devos D.P."/>
            <person name="Kaster A.-K."/>
            <person name="Ovreas L."/>
            <person name="Rohde M."/>
            <person name="Galperin M.Y."/>
            <person name="Jogler C."/>
        </authorList>
    </citation>
    <scope>NUCLEOTIDE SEQUENCE [LARGE SCALE GENOMIC DNA]</scope>
    <source>
        <strain evidence="2 3">Pla108</strain>
    </source>
</reference>
<comment type="caution">
    <text evidence="2">The sequence shown here is derived from an EMBL/GenBank/DDBJ whole genome shotgun (WGS) entry which is preliminary data.</text>
</comment>
<evidence type="ECO:0000313" key="2">
    <source>
        <dbReference type="EMBL" id="TWU00077.1"/>
    </source>
</evidence>
<dbReference type="Proteomes" id="UP000317421">
    <property type="component" value="Unassembled WGS sequence"/>
</dbReference>
<proteinExistence type="predicted"/>
<gene>
    <name evidence="2" type="ORF">Pla108_10210</name>
</gene>
<evidence type="ECO:0008006" key="4">
    <source>
        <dbReference type="Google" id="ProtNLM"/>
    </source>
</evidence>
<dbReference type="PROSITE" id="PS51257">
    <property type="entry name" value="PROKAR_LIPOPROTEIN"/>
    <property type="match status" value="1"/>
</dbReference>
<feature type="chain" id="PRO_5022870368" description="Stigma-specific protein, Stig1" evidence="1">
    <location>
        <begin position="31"/>
        <end position="254"/>
    </location>
</feature>
<keyword evidence="1" id="KW-0732">Signal</keyword>
<dbReference type="AlphaFoldDB" id="A0A5C6AKU7"/>
<protein>
    <recommendedName>
        <fullName evidence="4">Stigma-specific protein, Stig1</fullName>
    </recommendedName>
</protein>
<keyword evidence="3" id="KW-1185">Reference proteome</keyword>
<sequence length="254" mass="24966" precursor="true">MALSSSKSSTMANLVAFVALSLAATSGCMALRPGCGCGIAGVCGGAVGCGDVSCGCEPGCAVEPGCGCGTTCGCNGRSMAGQMWCGDCGCDSHKPLINVCTGPDCCGGCEPGCGCAPSCGCGMEAGCGVEPGCGCDVGCGDTCGVGPCGCGNCPIIQNVGFGLKCIGSEVRNLLRPIGTPLGLCCPQGSGCGGCGGCGDLYWNEWHSDPPRCCDPCDDCGNWVGPTGSTSMRAPYDHEFAPRRIATLPGTGTLR</sequence>
<evidence type="ECO:0000313" key="3">
    <source>
        <dbReference type="Proteomes" id="UP000317421"/>
    </source>
</evidence>